<protein>
    <recommendedName>
        <fullName evidence="1">LicD/FKTN/FKRP nucleotidyltransferase domain-containing protein</fullName>
    </recommendedName>
</protein>
<gene>
    <name evidence="2" type="ORF">NP493_670g01001</name>
</gene>
<feature type="domain" description="LicD/FKTN/FKRP nucleotidyltransferase" evidence="1">
    <location>
        <begin position="87"/>
        <end position="117"/>
    </location>
</feature>
<organism evidence="2 3">
    <name type="scientific">Ridgeia piscesae</name>
    <name type="common">Tubeworm</name>
    <dbReference type="NCBI Taxonomy" id="27915"/>
    <lineage>
        <taxon>Eukaryota</taxon>
        <taxon>Metazoa</taxon>
        <taxon>Spiralia</taxon>
        <taxon>Lophotrochozoa</taxon>
        <taxon>Annelida</taxon>
        <taxon>Polychaeta</taxon>
        <taxon>Sedentaria</taxon>
        <taxon>Canalipalpata</taxon>
        <taxon>Sabellida</taxon>
        <taxon>Siboglinidae</taxon>
        <taxon>Ridgeia</taxon>
    </lineage>
</organism>
<dbReference type="InterPro" id="IPR052942">
    <property type="entry name" value="LPS_cholinephosphotransferase"/>
</dbReference>
<name>A0AAD9KRT8_RIDPI</name>
<comment type="caution">
    <text evidence="2">The sequence shown here is derived from an EMBL/GenBank/DDBJ whole genome shotgun (WGS) entry which is preliminary data.</text>
</comment>
<keyword evidence="3" id="KW-1185">Reference proteome</keyword>
<dbReference type="InterPro" id="IPR007074">
    <property type="entry name" value="LicD/FKTN/FKRP_NTP_transf"/>
</dbReference>
<dbReference type="PANTHER" id="PTHR43404:SF1">
    <property type="entry name" value="MNN4P"/>
    <property type="match status" value="1"/>
</dbReference>
<dbReference type="GO" id="GO:0009100">
    <property type="term" value="P:glycoprotein metabolic process"/>
    <property type="evidence" value="ECO:0007669"/>
    <property type="project" value="UniProtKB-ARBA"/>
</dbReference>
<dbReference type="PANTHER" id="PTHR43404">
    <property type="entry name" value="LIPOPOLYSACCHARIDE CHOLINEPHOSPHOTRANSFERASE LICD"/>
    <property type="match status" value="1"/>
</dbReference>
<evidence type="ECO:0000313" key="3">
    <source>
        <dbReference type="Proteomes" id="UP001209878"/>
    </source>
</evidence>
<dbReference type="AlphaFoldDB" id="A0AAD9KRT8"/>
<dbReference type="Pfam" id="PF04991">
    <property type="entry name" value="LicD"/>
    <property type="match status" value="1"/>
</dbReference>
<dbReference type="Proteomes" id="UP001209878">
    <property type="component" value="Unassembled WGS sequence"/>
</dbReference>
<proteinExistence type="predicted"/>
<evidence type="ECO:0000313" key="2">
    <source>
        <dbReference type="EMBL" id="KAK2176326.1"/>
    </source>
</evidence>
<accession>A0AAD9KRT8</accession>
<reference evidence="2" key="1">
    <citation type="journal article" date="2023" name="Mol. Biol. Evol.">
        <title>Third-Generation Sequencing Reveals the Adaptive Role of the Epigenome in Three Deep-Sea Polychaetes.</title>
        <authorList>
            <person name="Perez M."/>
            <person name="Aroh O."/>
            <person name="Sun Y."/>
            <person name="Lan Y."/>
            <person name="Juniper S.K."/>
            <person name="Young C.R."/>
            <person name="Angers B."/>
            <person name="Qian P.Y."/>
        </authorList>
    </citation>
    <scope>NUCLEOTIDE SEQUENCE</scope>
    <source>
        <strain evidence="2">R07B-5</strain>
    </source>
</reference>
<evidence type="ECO:0000259" key="1">
    <source>
        <dbReference type="Pfam" id="PF04991"/>
    </source>
</evidence>
<dbReference type="EMBL" id="JAODUO010000669">
    <property type="protein sequence ID" value="KAK2176326.1"/>
    <property type="molecule type" value="Genomic_DNA"/>
</dbReference>
<sequence length="210" mass="24497">MTCRCLRAVLDRRRPASMHQNMSVWLNRRAICFTCLVVIALGSFLALLGNVYVIGSADDAFRYVLEEKDSRDLIETLRVLATAFDRANVTYFLLFGTLVGSYRHHGCIPWDDDVDIMADVAQKPRIREALLRQGPKYALHLSPNNGTYSQRVWKFYKADGYRYPHRPYRWPFIDLTFFRSNDTHIFHDYKGLTPVFNFKKSMVFPLKVMS</sequence>